<evidence type="ECO:0008006" key="3">
    <source>
        <dbReference type="Google" id="ProtNLM"/>
    </source>
</evidence>
<name>A0ABW9Y1A7_9RHOB</name>
<evidence type="ECO:0000313" key="2">
    <source>
        <dbReference type="Proteomes" id="UP001517376"/>
    </source>
</evidence>
<dbReference type="EMBL" id="JAAATW010000001">
    <property type="protein sequence ID" value="NBE05921.1"/>
    <property type="molecule type" value="Genomic_DNA"/>
</dbReference>
<sequence length="146" mass="15350">MEDDRVIGGFVNTQFFVDTQGRFIGAFGDGATPPEGAVEVDVPPPDGRMVWAGEGWTYDPATFQAICAAAIDAHVEATAQAKGYNGAAHLASYVASTVPAWAAEAQAFVAWRDAVWLAAYAMQETAVPPPAVADVIAGLPVIEWPE</sequence>
<protein>
    <recommendedName>
        <fullName evidence="3">Tail fiber assembly protein</fullName>
    </recommendedName>
</protein>
<proteinExistence type="predicted"/>
<evidence type="ECO:0000313" key="1">
    <source>
        <dbReference type="EMBL" id="NBE05921.1"/>
    </source>
</evidence>
<accession>A0ABW9Y1A7</accession>
<organism evidence="1 2">
    <name type="scientific">Paragemmobacter ruber</name>
    <dbReference type="NCBI Taxonomy" id="1985673"/>
    <lineage>
        <taxon>Bacteria</taxon>
        <taxon>Pseudomonadati</taxon>
        <taxon>Pseudomonadota</taxon>
        <taxon>Alphaproteobacteria</taxon>
        <taxon>Rhodobacterales</taxon>
        <taxon>Paracoccaceae</taxon>
        <taxon>Paragemmobacter</taxon>
    </lineage>
</organism>
<reference evidence="2" key="1">
    <citation type="submission" date="2020-01" db="EMBL/GenBank/DDBJ databases">
        <title>Sphingomonas sp. strain CSW-10.</title>
        <authorList>
            <person name="Chen W.-M."/>
        </authorList>
    </citation>
    <scope>NUCLEOTIDE SEQUENCE [LARGE SCALE GENOMIC DNA]</scope>
    <source>
        <strain evidence="2">CCP-1</strain>
    </source>
</reference>
<dbReference type="RefSeq" id="WP_161764738.1">
    <property type="nucleotide sequence ID" value="NZ_JAAATW010000001.1"/>
</dbReference>
<gene>
    <name evidence="1" type="ORF">GU920_00060</name>
</gene>
<keyword evidence="2" id="KW-1185">Reference proteome</keyword>
<dbReference type="Proteomes" id="UP001517376">
    <property type="component" value="Unassembled WGS sequence"/>
</dbReference>
<comment type="caution">
    <text evidence="1">The sequence shown here is derived from an EMBL/GenBank/DDBJ whole genome shotgun (WGS) entry which is preliminary data.</text>
</comment>